<evidence type="ECO:0000313" key="7">
    <source>
        <dbReference type="Proteomes" id="UP000274504"/>
    </source>
</evidence>
<dbReference type="InterPro" id="IPR036390">
    <property type="entry name" value="WH_DNA-bd_sf"/>
</dbReference>
<dbReference type="InterPro" id="IPR036388">
    <property type="entry name" value="WH-like_DNA-bd_sf"/>
</dbReference>
<dbReference type="FunFam" id="1.10.10.10:FF:000135">
    <property type="entry name" value="forkhead box protein G1"/>
    <property type="match status" value="1"/>
</dbReference>
<dbReference type="PRINTS" id="PR00053">
    <property type="entry name" value="FORKHEAD"/>
</dbReference>
<dbReference type="InterPro" id="IPR018122">
    <property type="entry name" value="TF_fork_head_CS_1"/>
</dbReference>
<dbReference type="EMBL" id="UYSG01000248">
    <property type="protein sequence ID" value="VDL18829.1"/>
    <property type="molecule type" value="Genomic_DNA"/>
</dbReference>
<evidence type="ECO:0000313" key="8">
    <source>
        <dbReference type="WBParaSite" id="HDID_0000136701-mRNA-1"/>
    </source>
</evidence>
<feature type="compositionally biased region" description="Basic residues" evidence="4">
    <location>
        <begin position="317"/>
        <end position="327"/>
    </location>
</feature>
<dbReference type="Pfam" id="PF00250">
    <property type="entry name" value="Forkhead"/>
    <property type="match status" value="1"/>
</dbReference>
<dbReference type="PROSITE" id="PS50039">
    <property type="entry name" value="FORK_HEAD_3"/>
    <property type="match status" value="1"/>
</dbReference>
<dbReference type="InterPro" id="IPR001766">
    <property type="entry name" value="Fork_head_dom"/>
</dbReference>
<dbReference type="PROSITE" id="PS00657">
    <property type="entry name" value="FORK_HEAD_1"/>
    <property type="match status" value="1"/>
</dbReference>
<dbReference type="STRING" id="6216.A0A0R3SAI8"/>
<dbReference type="GO" id="GO:0009653">
    <property type="term" value="P:anatomical structure morphogenesis"/>
    <property type="evidence" value="ECO:0007669"/>
    <property type="project" value="TreeGrafter"/>
</dbReference>
<dbReference type="PANTHER" id="PTHR11829:SF343">
    <property type="entry name" value="FORK-HEAD DOMAIN-CONTAINING PROTEIN"/>
    <property type="match status" value="1"/>
</dbReference>
<evidence type="ECO:0000256" key="1">
    <source>
        <dbReference type="ARBA" id="ARBA00023125"/>
    </source>
</evidence>
<dbReference type="GO" id="GO:0005634">
    <property type="term" value="C:nucleus"/>
    <property type="evidence" value="ECO:0007669"/>
    <property type="project" value="UniProtKB-SubCell"/>
</dbReference>
<dbReference type="InterPro" id="IPR050211">
    <property type="entry name" value="FOX_domain-containing"/>
</dbReference>
<dbReference type="SMART" id="SM00339">
    <property type="entry name" value="FH"/>
    <property type="match status" value="1"/>
</dbReference>
<feature type="region of interest" description="Disordered" evidence="4">
    <location>
        <begin position="313"/>
        <end position="368"/>
    </location>
</feature>
<dbReference type="OrthoDB" id="5402974at2759"/>
<name>A0A0R3SAI8_HYMDI</name>
<evidence type="ECO:0000256" key="2">
    <source>
        <dbReference type="ARBA" id="ARBA00023242"/>
    </source>
</evidence>
<dbReference type="GO" id="GO:0000978">
    <property type="term" value="F:RNA polymerase II cis-regulatory region sequence-specific DNA binding"/>
    <property type="evidence" value="ECO:0007669"/>
    <property type="project" value="TreeGrafter"/>
</dbReference>
<accession>A0A0R3SAI8</accession>
<evidence type="ECO:0000256" key="4">
    <source>
        <dbReference type="SAM" id="MobiDB-lite"/>
    </source>
</evidence>
<proteinExistence type="predicted"/>
<dbReference type="GO" id="GO:0000981">
    <property type="term" value="F:DNA-binding transcription factor activity, RNA polymerase II-specific"/>
    <property type="evidence" value="ECO:0007669"/>
    <property type="project" value="TreeGrafter"/>
</dbReference>
<keyword evidence="1 3" id="KW-0238">DNA-binding</keyword>
<evidence type="ECO:0000313" key="6">
    <source>
        <dbReference type="EMBL" id="VDL18829.1"/>
    </source>
</evidence>
<protein>
    <submittedName>
        <fullName evidence="8">Fork-head domain-containing protein</fullName>
    </submittedName>
</protein>
<feature type="compositionally biased region" description="Polar residues" evidence="4">
    <location>
        <begin position="330"/>
        <end position="342"/>
    </location>
</feature>
<organism evidence="8">
    <name type="scientific">Hymenolepis diminuta</name>
    <name type="common">Rat tapeworm</name>
    <dbReference type="NCBI Taxonomy" id="6216"/>
    <lineage>
        <taxon>Eukaryota</taxon>
        <taxon>Metazoa</taxon>
        <taxon>Spiralia</taxon>
        <taxon>Lophotrochozoa</taxon>
        <taxon>Platyhelminthes</taxon>
        <taxon>Cestoda</taxon>
        <taxon>Eucestoda</taxon>
        <taxon>Cyclophyllidea</taxon>
        <taxon>Hymenolepididae</taxon>
        <taxon>Hymenolepis</taxon>
    </lineage>
</organism>
<evidence type="ECO:0000259" key="5">
    <source>
        <dbReference type="PROSITE" id="PS50039"/>
    </source>
</evidence>
<dbReference type="AlphaFoldDB" id="A0A0R3SAI8"/>
<dbReference type="GO" id="GO:0030154">
    <property type="term" value="P:cell differentiation"/>
    <property type="evidence" value="ECO:0007669"/>
    <property type="project" value="TreeGrafter"/>
</dbReference>
<feature type="domain" description="Fork-head" evidence="5">
    <location>
        <begin position="214"/>
        <end position="308"/>
    </location>
</feature>
<comment type="subcellular location">
    <subcellularLocation>
        <location evidence="3">Nucleus</location>
    </subcellularLocation>
</comment>
<gene>
    <name evidence="6" type="ORF">HDID_LOCUS1368</name>
</gene>
<reference evidence="8" key="1">
    <citation type="submission" date="2017-02" db="UniProtKB">
        <authorList>
            <consortium name="WormBaseParasite"/>
        </authorList>
    </citation>
    <scope>IDENTIFICATION</scope>
</reference>
<feature type="DNA-binding region" description="Fork-head" evidence="3">
    <location>
        <begin position="214"/>
        <end position="308"/>
    </location>
</feature>
<dbReference type="WBParaSite" id="HDID_0000136701-mRNA-1">
    <property type="protein sequence ID" value="HDID_0000136701-mRNA-1"/>
    <property type="gene ID" value="HDID_0000136701"/>
</dbReference>
<evidence type="ECO:0000256" key="3">
    <source>
        <dbReference type="PROSITE-ProRule" id="PRU00089"/>
    </source>
</evidence>
<keyword evidence="2 3" id="KW-0539">Nucleus</keyword>
<dbReference type="PROSITE" id="PS00658">
    <property type="entry name" value="FORK_HEAD_2"/>
    <property type="match status" value="1"/>
</dbReference>
<feature type="compositionally biased region" description="Low complexity" evidence="4">
    <location>
        <begin position="347"/>
        <end position="361"/>
    </location>
</feature>
<dbReference type="Proteomes" id="UP000274504">
    <property type="component" value="Unassembled WGS sequence"/>
</dbReference>
<dbReference type="InterPro" id="IPR030456">
    <property type="entry name" value="TF_fork_head_CS_2"/>
</dbReference>
<reference evidence="6 7" key="2">
    <citation type="submission" date="2018-11" db="EMBL/GenBank/DDBJ databases">
        <authorList>
            <consortium name="Pathogen Informatics"/>
        </authorList>
    </citation>
    <scope>NUCLEOTIDE SEQUENCE [LARGE SCALE GENOMIC DNA]</scope>
</reference>
<dbReference type="PANTHER" id="PTHR11829">
    <property type="entry name" value="FORKHEAD BOX PROTEIN"/>
    <property type="match status" value="1"/>
</dbReference>
<dbReference type="Gene3D" id="1.10.10.10">
    <property type="entry name" value="Winged helix-like DNA-binding domain superfamily/Winged helix DNA-binding domain"/>
    <property type="match status" value="1"/>
</dbReference>
<dbReference type="SUPFAM" id="SSF46785">
    <property type="entry name" value="Winged helix' DNA-binding domain"/>
    <property type="match status" value="1"/>
</dbReference>
<sequence length="408" mass="45909">MFTHAPGSNYYFPPYSEFSDAQGQLPAPLQSQPISVEVTNDVISMADSLPVLSSQPQNLDEAITDEVNEGSRYYTTMYNNTALVTANSQQRSSDYLNYVQYESSPLPSYMWPQTVEGTTWEGVSTDYVYTDTRYPEQQQSISSQRVFEAVDLQPQTQNQHQNGHNHHIHQQGQSSFPEGIAISGTSIEVTPVPIACGGFAQPKIAEYQLDGSMKPPFSYITLIVSAMMSNKEKRATLSEIYAWIMNHFAYYRKNTKRWQNSVRHALSFNDCFTKVPRPPGETGKGAYWTLHEGATGMFENGSSIRRCRKFVDEQRVRPRSGRSRRKKMQDGSSGSKECQLQPPSLRPISNSIPSSTTPHFPHTTEVHEAQLQLPPSLQPISSLQHPINYTSRLISIPDSSRDGYMLGM</sequence>